<feature type="compositionally biased region" description="Low complexity" evidence="10">
    <location>
        <begin position="47"/>
        <end position="96"/>
    </location>
</feature>
<dbReference type="GO" id="GO:0045944">
    <property type="term" value="P:positive regulation of transcription by RNA polymerase II"/>
    <property type="evidence" value="ECO:0007669"/>
    <property type="project" value="TreeGrafter"/>
</dbReference>
<evidence type="ECO:0000256" key="2">
    <source>
        <dbReference type="ARBA" id="ARBA00008117"/>
    </source>
</evidence>
<feature type="compositionally biased region" description="Basic residues" evidence="10">
    <location>
        <begin position="729"/>
        <end position="739"/>
    </location>
</feature>
<dbReference type="InterPro" id="IPR017907">
    <property type="entry name" value="Znf_RING_CS"/>
</dbReference>
<comment type="subcellular location">
    <subcellularLocation>
        <location evidence="1">Cytoplasm</location>
    </subcellularLocation>
</comment>
<dbReference type="GO" id="GO:0005737">
    <property type="term" value="C:cytoplasm"/>
    <property type="evidence" value="ECO:0007669"/>
    <property type="project" value="UniProtKB-SubCell"/>
</dbReference>
<dbReference type="PANTHER" id="PTHR12983">
    <property type="entry name" value="RING FINGER 10 FAMILY MEMBER"/>
    <property type="match status" value="1"/>
</dbReference>
<dbReference type="Proteomes" id="UP000095280">
    <property type="component" value="Unplaced"/>
</dbReference>
<evidence type="ECO:0000256" key="6">
    <source>
        <dbReference type="ARBA" id="ARBA00022833"/>
    </source>
</evidence>
<keyword evidence="4" id="KW-0479">Metal-binding</keyword>
<evidence type="ECO:0000256" key="1">
    <source>
        <dbReference type="ARBA" id="ARBA00004496"/>
    </source>
</evidence>
<evidence type="ECO:0000259" key="11">
    <source>
        <dbReference type="SMART" id="SM00184"/>
    </source>
</evidence>
<dbReference type="Pfam" id="PF00097">
    <property type="entry name" value="zf-C3HC4"/>
    <property type="match status" value="1"/>
</dbReference>
<evidence type="ECO:0000256" key="10">
    <source>
        <dbReference type="SAM" id="MobiDB-lite"/>
    </source>
</evidence>
<dbReference type="WBParaSite" id="maker-uti_cns_0001035-snap-gene-1.16-mRNA-1">
    <property type="protein sequence ID" value="maker-uti_cns_0001035-snap-gene-1.16-mRNA-1"/>
    <property type="gene ID" value="maker-uti_cns_0001035-snap-gene-1.16"/>
</dbReference>
<keyword evidence="5" id="KW-0863">Zinc-finger</keyword>
<dbReference type="InterPro" id="IPR001841">
    <property type="entry name" value="Znf_RING"/>
</dbReference>
<feature type="region of interest" description="Disordered" evidence="10">
    <location>
        <begin position="489"/>
        <end position="511"/>
    </location>
</feature>
<dbReference type="Gene3D" id="3.30.40.10">
    <property type="entry name" value="Zinc/RING finger domain, C3HC4 (zinc finger)"/>
    <property type="match status" value="1"/>
</dbReference>
<dbReference type="GO" id="GO:0008270">
    <property type="term" value="F:zinc ion binding"/>
    <property type="evidence" value="ECO:0007669"/>
    <property type="project" value="UniProtKB-KW"/>
</dbReference>
<dbReference type="PANTHER" id="PTHR12983:SF9">
    <property type="entry name" value="E3 UBIQUITIN-PROTEIN LIGASE RNF10"/>
    <property type="match status" value="1"/>
</dbReference>
<comment type="similarity">
    <text evidence="2">Belongs to the RNF10 family.</text>
</comment>
<accession>A0A1I8G8F0</accession>
<dbReference type="GO" id="GO:0000976">
    <property type="term" value="F:transcription cis-regulatory region binding"/>
    <property type="evidence" value="ECO:0007669"/>
    <property type="project" value="TreeGrafter"/>
</dbReference>
<evidence type="ECO:0000256" key="7">
    <source>
        <dbReference type="ARBA" id="ARBA00035131"/>
    </source>
</evidence>
<feature type="compositionally biased region" description="Acidic residues" evidence="10">
    <location>
        <begin position="753"/>
        <end position="762"/>
    </location>
</feature>
<feature type="compositionally biased region" description="Basic and acidic residues" evidence="10">
    <location>
        <begin position="1"/>
        <end position="19"/>
    </location>
</feature>
<feature type="region of interest" description="Disordered" evidence="10">
    <location>
        <begin position="1"/>
        <end position="104"/>
    </location>
</feature>
<feature type="region of interest" description="Disordered" evidence="10">
    <location>
        <begin position="715"/>
        <end position="762"/>
    </location>
</feature>
<evidence type="ECO:0000256" key="4">
    <source>
        <dbReference type="ARBA" id="ARBA00022723"/>
    </source>
</evidence>
<dbReference type="InterPro" id="IPR013083">
    <property type="entry name" value="Znf_RING/FYVE/PHD"/>
</dbReference>
<evidence type="ECO:0000256" key="9">
    <source>
        <dbReference type="SAM" id="Coils"/>
    </source>
</evidence>
<evidence type="ECO:0000256" key="5">
    <source>
        <dbReference type="ARBA" id="ARBA00022771"/>
    </source>
</evidence>
<evidence type="ECO:0000313" key="12">
    <source>
        <dbReference type="Proteomes" id="UP000095280"/>
    </source>
</evidence>
<sequence length="762" mass="80439">MQEEMDRALAQRSAIDKGGGRQLPNAGGGAGVSGPGCDQQQQFGPPAAVSRSGASNRGASSANWSRRSGSSGASSAVQRNSAGGASGRRGNSSGGRKTNSDSAEATVARDFNRYDASASSGFYNKEVFMQANCQFVVKAAVAKEASNTDNNSGSVGVDYTAYMKDPDLLVAWDLVEEVRAPAAAGSNCPICLCRPRAAKVTKCGHAYCHPCALQYIGRSKMAQPRLIDAITKELKQQITQHLAVHLDQLVDPAVTVDNMLVDDNGKKLYYANRFRLYVQRRSDQGHGQYENAGRNSKKCAICAEHIYPADLRSLCPIADTANASDAGDIDVNTSGDGVGGGGVRVGDSITMLLMRRLKGDNRVLPVEQLASLQTAGEYADADGSLSPPRLADCPPAVAAFAKLITANAEDVAKFVVARELAELAELQSEADPEQLEFVRAARSATLARLGGALADAASATTASAAGAAAAPIAEATPPQRMPTSIIAEGGAAATASSTPPPSFGAAGPAPPARRAKLTSVCEEPAHYFYQAADGRHVYLHSLNWQCLAWQYGGIANCPPRITAAVLHVEQLSVTPALRKRAAYLRHLPLTCSVAIAELDLGPPLLSRRCLNEFSRQLDERRRQRQALARQERRLTRRRDAEDRRLMGEALSIVVTASAMNAREPRENPAFTEADPPLAAVAASSAAAAAASSSAAPTAPKPLTSLGDTLGALLAAATNGDGNGDGGNRRQQKQRKKKLAARASFFKEQQKQQDEDEEPPKDC</sequence>
<dbReference type="SUPFAM" id="SSF57850">
    <property type="entry name" value="RING/U-box"/>
    <property type="match status" value="1"/>
</dbReference>
<dbReference type="InterPro" id="IPR018957">
    <property type="entry name" value="Znf_C3HC4_RING-type"/>
</dbReference>
<keyword evidence="3" id="KW-0963">Cytoplasm</keyword>
<dbReference type="AlphaFoldDB" id="A0A1I8G8F0"/>
<keyword evidence="6" id="KW-0862">Zinc</keyword>
<dbReference type="SMART" id="SM00184">
    <property type="entry name" value="RING"/>
    <property type="match status" value="1"/>
</dbReference>
<evidence type="ECO:0000313" key="13">
    <source>
        <dbReference type="WBParaSite" id="maker-uti_cns_0001035-snap-gene-1.16-mRNA-1"/>
    </source>
</evidence>
<feature type="coiled-coil region" evidence="9">
    <location>
        <begin position="610"/>
        <end position="637"/>
    </location>
</feature>
<organism evidence="12 13">
    <name type="scientific">Macrostomum lignano</name>
    <dbReference type="NCBI Taxonomy" id="282301"/>
    <lineage>
        <taxon>Eukaryota</taxon>
        <taxon>Metazoa</taxon>
        <taxon>Spiralia</taxon>
        <taxon>Lophotrochozoa</taxon>
        <taxon>Platyhelminthes</taxon>
        <taxon>Rhabditophora</taxon>
        <taxon>Macrostomorpha</taxon>
        <taxon>Macrostomida</taxon>
        <taxon>Macrostomidae</taxon>
        <taxon>Macrostomum</taxon>
    </lineage>
</organism>
<reference evidence="13" key="1">
    <citation type="submission" date="2016-11" db="UniProtKB">
        <authorList>
            <consortium name="WormBaseParasite"/>
        </authorList>
    </citation>
    <scope>IDENTIFICATION</scope>
</reference>
<proteinExistence type="inferred from homology"/>
<keyword evidence="12" id="KW-1185">Reference proteome</keyword>
<feature type="compositionally biased region" description="Low complexity" evidence="10">
    <location>
        <begin position="489"/>
        <end position="507"/>
    </location>
</feature>
<evidence type="ECO:0000256" key="3">
    <source>
        <dbReference type="ARBA" id="ARBA00022490"/>
    </source>
</evidence>
<name>A0A1I8G8F0_9PLAT</name>
<dbReference type="PROSITE" id="PS00518">
    <property type="entry name" value="ZF_RING_1"/>
    <property type="match status" value="1"/>
</dbReference>
<keyword evidence="9" id="KW-0175">Coiled coil</keyword>
<evidence type="ECO:0000256" key="8">
    <source>
        <dbReference type="ARBA" id="ARBA00035390"/>
    </source>
</evidence>
<dbReference type="InterPro" id="IPR039739">
    <property type="entry name" value="MAG2/RNF10"/>
</dbReference>
<protein>
    <recommendedName>
        <fullName evidence="7">E3 ubiquitin-protein ligase RNF10</fullName>
    </recommendedName>
    <alternativeName>
        <fullName evidence="8">RING finger protein 10</fullName>
    </alternativeName>
</protein>
<feature type="domain" description="RING-type" evidence="11">
    <location>
        <begin position="188"/>
        <end position="302"/>
    </location>
</feature>